<evidence type="ECO:0000256" key="1">
    <source>
        <dbReference type="SAM" id="Phobius"/>
    </source>
</evidence>
<dbReference type="InParanoid" id="A0A4S2MIE6"/>
<keyword evidence="1" id="KW-0472">Membrane</keyword>
<dbReference type="EMBL" id="ML220173">
    <property type="protein sequence ID" value="TGZ76562.1"/>
    <property type="molecule type" value="Genomic_DNA"/>
</dbReference>
<keyword evidence="3" id="KW-1185">Reference proteome</keyword>
<protein>
    <submittedName>
        <fullName evidence="2">Uncharacterized protein</fullName>
    </submittedName>
</protein>
<reference evidence="2 3" key="1">
    <citation type="submission" date="2019-04" db="EMBL/GenBank/DDBJ databases">
        <title>Comparative genomics and transcriptomics to analyze fruiting body development in filamentous ascomycetes.</title>
        <authorList>
            <consortium name="DOE Joint Genome Institute"/>
            <person name="Lutkenhaus R."/>
            <person name="Traeger S."/>
            <person name="Breuer J."/>
            <person name="Kuo A."/>
            <person name="Lipzen A."/>
            <person name="Pangilinan J."/>
            <person name="Dilworth D."/>
            <person name="Sandor L."/>
            <person name="Poggeler S."/>
            <person name="Barry K."/>
            <person name="Grigoriev I.V."/>
            <person name="Nowrousian M."/>
        </authorList>
    </citation>
    <scope>NUCLEOTIDE SEQUENCE [LARGE SCALE GENOMIC DNA]</scope>
    <source>
        <strain evidence="2 3">CBS 389.68</strain>
    </source>
</reference>
<organism evidence="2 3">
    <name type="scientific">Ascodesmis nigricans</name>
    <dbReference type="NCBI Taxonomy" id="341454"/>
    <lineage>
        <taxon>Eukaryota</taxon>
        <taxon>Fungi</taxon>
        <taxon>Dikarya</taxon>
        <taxon>Ascomycota</taxon>
        <taxon>Pezizomycotina</taxon>
        <taxon>Pezizomycetes</taxon>
        <taxon>Pezizales</taxon>
        <taxon>Ascodesmidaceae</taxon>
        <taxon>Ascodesmis</taxon>
    </lineage>
</organism>
<dbReference type="AlphaFoldDB" id="A0A4S2MIE6"/>
<sequence>MNMVAGSAYTYRYMPTYLIHISSPRFPLNLPSPKPPGNDGSELMKLTAPSSIPPPSLTTTTCPHILPDKPNCPTLAQSPCWLLLVAASAVACLPVLHAFFFLSRSPRSKTSHRKKSHVTHIHCLFRGLAGETMLPNYAMNRYIRERTSEIVRVRTPR</sequence>
<keyword evidence="1" id="KW-0812">Transmembrane</keyword>
<name>A0A4S2MIE6_9PEZI</name>
<feature type="transmembrane region" description="Helical" evidence="1">
    <location>
        <begin position="81"/>
        <end position="103"/>
    </location>
</feature>
<keyword evidence="1" id="KW-1133">Transmembrane helix</keyword>
<evidence type="ECO:0000313" key="3">
    <source>
        <dbReference type="Proteomes" id="UP000298138"/>
    </source>
</evidence>
<evidence type="ECO:0000313" key="2">
    <source>
        <dbReference type="EMBL" id="TGZ76562.1"/>
    </source>
</evidence>
<proteinExistence type="predicted"/>
<dbReference type="Proteomes" id="UP000298138">
    <property type="component" value="Unassembled WGS sequence"/>
</dbReference>
<gene>
    <name evidence="2" type="ORF">EX30DRAFT_244000</name>
</gene>
<accession>A0A4S2MIE6</accession>